<keyword evidence="5" id="KW-0812">Transmembrane</keyword>
<dbReference type="InterPro" id="IPR013249">
    <property type="entry name" value="RNA_pol_sigma70_r4_t2"/>
</dbReference>
<keyword evidence="2" id="KW-0805">Transcription regulation</keyword>
<dbReference type="AlphaFoldDB" id="A0A644YK65"/>
<gene>
    <name evidence="8" type="ORF">SDC9_75513</name>
</gene>
<dbReference type="Pfam" id="PF08281">
    <property type="entry name" value="Sigma70_r4_2"/>
    <property type="match status" value="1"/>
</dbReference>
<dbReference type="PANTHER" id="PTHR43133:SF46">
    <property type="entry name" value="RNA POLYMERASE SIGMA-70 FACTOR ECF SUBFAMILY"/>
    <property type="match status" value="1"/>
</dbReference>
<evidence type="ECO:0000256" key="3">
    <source>
        <dbReference type="ARBA" id="ARBA00023082"/>
    </source>
</evidence>
<dbReference type="NCBIfam" id="TIGR02937">
    <property type="entry name" value="sigma70-ECF"/>
    <property type="match status" value="1"/>
</dbReference>
<name>A0A644YK65_9ZZZZ</name>
<dbReference type="InterPro" id="IPR007627">
    <property type="entry name" value="RNA_pol_sigma70_r2"/>
</dbReference>
<dbReference type="EMBL" id="VSSQ01005395">
    <property type="protein sequence ID" value="MPM28975.1"/>
    <property type="molecule type" value="Genomic_DNA"/>
</dbReference>
<evidence type="ECO:0000256" key="1">
    <source>
        <dbReference type="ARBA" id="ARBA00010641"/>
    </source>
</evidence>
<keyword evidence="5" id="KW-0472">Membrane</keyword>
<dbReference type="GO" id="GO:0003677">
    <property type="term" value="F:DNA binding"/>
    <property type="evidence" value="ECO:0007669"/>
    <property type="project" value="InterPro"/>
</dbReference>
<dbReference type="SUPFAM" id="SSF88659">
    <property type="entry name" value="Sigma3 and sigma4 domains of RNA polymerase sigma factors"/>
    <property type="match status" value="1"/>
</dbReference>
<dbReference type="InterPro" id="IPR014327">
    <property type="entry name" value="RNA_pol_sigma70_bacteroid"/>
</dbReference>
<keyword evidence="5" id="KW-1133">Transmembrane helix</keyword>
<evidence type="ECO:0000256" key="5">
    <source>
        <dbReference type="SAM" id="Phobius"/>
    </source>
</evidence>
<dbReference type="NCBIfam" id="TIGR02985">
    <property type="entry name" value="Sig70_bacteroi1"/>
    <property type="match status" value="1"/>
</dbReference>
<evidence type="ECO:0008006" key="9">
    <source>
        <dbReference type="Google" id="ProtNLM"/>
    </source>
</evidence>
<dbReference type="InterPro" id="IPR014284">
    <property type="entry name" value="RNA_pol_sigma-70_dom"/>
</dbReference>
<protein>
    <recommendedName>
        <fullName evidence="9">ECF RNA polymerase sigma factor SigW</fullName>
    </recommendedName>
</protein>
<dbReference type="InterPro" id="IPR039425">
    <property type="entry name" value="RNA_pol_sigma-70-like"/>
</dbReference>
<dbReference type="Pfam" id="PF04542">
    <property type="entry name" value="Sigma70_r2"/>
    <property type="match status" value="1"/>
</dbReference>
<keyword evidence="4" id="KW-0804">Transcription</keyword>
<dbReference type="PANTHER" id="PTHR43133">
    <property type="entry name" value="RNA POLYMERASE ECF-TYPE SIGMA FACTO"/>
    <property type="match status" value="1"/>
</dbReference>
<dbReference type="GO" id="GO:0006352">
    <property type="term" value="P:DNA-templated transcription initiation"/>
    <property type="evidence" value="ECO:0007669"/>
    <property type="project" value="InterPro"/>
</dbReference>
<evidence type="ECO:0000259" key="7">
    <source>
        <dbReference type="Pfam" id="PF08281"/>
    </source>
</evidence>
<proteinExistence type="inferred from homology"/>
<feature type="domain" description="RNA polymerase sigma-70 region 2" evidence="6">
    <location>
        <begin position="18"/>
        <end position="82"/>
    </location>
</feature>
<dbReference type="InterPro" id="IPR013324">
    <property type="entry name" value="RNA_pol_sigma_r3/r4-like"/>
</dbReference>
<comment type="similarity">
    <text evidence="1">Belongs to the sigma-70 factor family. ECF subfamily.</text>
</comment>
<evidence type="ECO:0000256" key="4">
    <source>
        <dbReference type="ARBA" id="ARBA00023163"/>
    </source>
</evidence>
<dbReference type="GO" id="GO:0016987">
    <property type="term" value="F:sigma factor activity"/>
    <property type="evidence" value="ECO:0007669"/>
    <property type="project" value="UniProtKB-KW"/>
</dbReference>
<feature type="transmembrane region" description="Helical" evidence="5">
    <location>
        <begin position="176"/>
        <end position="195"/>
    </location>
</feature>
<dbReference type="Gene3D" id="1.10.1740.10">
    <property type="match status" value="1"/>
</dbReference>
<accession>A0A644YK65</accession>
<keyword evidence="3" id="KW-0731">Sigma factor</keyword>
<dbReference type="Gene3D" id="1.10.10.10">
    <property type="entry name" value="Winged helix-like DNA-binding domain superfamily/Winged helix DNA-binding domain"/>
    <property type="match status" value="1"/>
</dbReference>
<feature type="domain" description="RNA polymerase sigma factor 70 region 4 type 2" evidence="7">
    <location>
        <begin position="122"/>
        <end position="170"/>
    </location>
</feature>
<dbReference type="InterPro" id="IPR013325">
    <property type="entry name" value="RNA_pol_sigma_r2"/>
</dbReference>
<comment type="caution">
    <text evidence="8">The sequence shown here is derived from an EMBL/GenBank/DDBJ whole genome shotgun (WGS) entry which is preliminary data.</text>
</comment>
<evidence type="ECO:0000313" key="8">
    <source>
        <dbReference type="EMBL" id="MPM28975.1"/>
    </source>
</evidence>
<dbReference type="InterPro" id="IPR036388">
    <property type="entry name" value="WH-like_DNA-bd_sf"/>
</dbReference>
<dbReference type="SUPFAM" id="SSF88946">
    <property type="entry name" value="Sigma2 domain of RNA polymerase sigma factors"/>
    <property type="match status" value="1"/>
</dbReference>
<evidence type="ECO:0000259" key="6">
    <source>
        <dbReference type="Pfam" id="PF04542"/>
    </source>
</evidence>
<reference evidence="8" key="1">
    <citation type="submission" date="2019-08" db="EMBL/GenBank/DDBJ databases">
        <authorList>
            <person name="Kucharzyk K."/>
            <person name="Murdoch R.W."/>
            <person name="Higgins S."/>
            <person name="Loffler F."/>
        </authorList>
    </citation>
    <scope>NUCLEOTIDE SEQUENCE</scope>
</reference>
<evidence type="ECO:0000256" key="2">
    <source>
        <dbReference type="ARBA" id="ARBA00023015"/>
    </source>
</evidence>
<sequence length="196" mass="23166">MTKNDNMETVATAFETMYVSNFHKIRSFCFGYLRDDALAENVSQDVFVTAWSNRDSLDFGEDLLPYLFVVAKNRCLNELKRGKLRKTHSDYSLRKEKEALFCSSLKAMQLDLLYRKDLEYELNRIFDKMPRSVSSTFKLSRFGNLKYDEIAKVERISVKTVEYRIMFALRILRKSLKSHFPLMVLLGYLLFRLLYV</sequence>
<organism evidence="8">
    <name type="scientific">bioreactor metagenome</name>
    <dbReference type="NCBI Taxonomy" id="1076179"/>
    <lineage>
        <taxon>unclassified sequences</taxon>
        <taxon>metagenomes</taxon>
        <taxon>ecological metagenomes</taxon>
    </lineage>
</organism>